<keyword evidence="2" id="KW-1185">Reference proteome</keyword>
<organism evidence="1 2">
    <name type="scientific">Lyngbya aestuarii BL J</name>
    <dbReference type="NCBI Taxonomy" id="1348334"/>
    <lineage>
        <taxon>Bacteria</taxon>
        <taxon>Bacillati</taxon>
        <taxon>Cyanobacteriota</taxon>
        <taxon>Cyanophyceae</taxon>
        <taxon>Oscillatoriophycideae</taxon>
        <taxon>Oscillatoriales</taxon>
        <taxon>Microcoleaceae</taxon>
        <taxon>Lyngbya</taxon>
    </lineage>
</organism>
<reference evidence="1 2" key="1">
    <citation type="journal article" date="2013" name="Front. Microbiol.">
        <title>Comparative genomic analyses of the cyanobacterium, Lyngbya aestuarii BL J, a powerful hydrogen producer.</title>
        <authorList>
            <person name="Kothari A."/>
            <person name="Vaughn M."/>
            <person name="Garcia-Pichel F."/>
        </authorList>
    </citation>
    <scope>NUCLEOTIDE SEQUENCE [LARGE SCALE GENOMIC DNA]</scope>
    <source>
        <strain evidence="1 2">BL J</strain>
    </source>
</reference>
<proteinExistence type="predicted"/>
<dbReference type="Proteomes" id="UP000017127">
    <property type="component" value="Unassembled WGS sequence"/>
</dbReference>
<name>U7QAZ7_9CYAN</name>
<gene>
    <name evidence="1" type="ORF">M595_6162</name>
</gene>
<accession>U7QAZ7</accession>
<dbReference type="EMBL" id="AUZM01000163">
    <property type="protein sequence ID" value="ERT03896.1"/>
    <property type="molecule type" value="Genomic_DNA"/>
</dbReference>
<protein>
    <submittedName>
        <fullName evidence="1">Uncharacterized protein</fullName>
    </submittedName>
</protein>
<sequence length="59" mass="6740">MNSKIAEISIPQISIYPMSKSIELSITPRLIAITTALAHPKFPRKKPEFTLFDPRKPEF</sequence>
<dbReference type="AlphaFoldDB" id="U7QAZ7"/>
<dbReference type="RefSeq" id="WP_023069800.1">
    <property type="nucleotide sequence ID" value="NZ_AUZM01000163.1"/>
</dbReference>
<evidence type="ECO:0000313" key="1">
    <source>
        <dbReference type="EMBL" id="ERT03896.1"/>
    </source>
</evidence>
<comment type="caution">
    <text evidence="1">The sequence shown here is derived from an EMBL/GenBank/DDBJ whole genome shotgun (WGS) entry which is preliminary data.</text>
</comment>
<evidence type="ECO:0000313" key="2">
    <source>
        <dbReference type="Proteomes" id="UP000017127"/>
    </source>
</evidence>